<dbReference type="SMART" id="SM00563">
    <property type="entry name" value="PlsC"/>
    <property type="match status" value="1"/>
</dbReference>
<dbReference type="Pfam" id="PF01553">
    <property type="entry name" value="Acyltransferase"/>
    <property type="match status" value="1"/>
</dbReference>
<dbReference type="STRING" id="488535.SAMN04487963_1184"/>
<protein>
    <submittedName>
        <fullName evidence="8">1-acyl-sn-glycerol-3-phosphate acyltransferase</fullName>
    </submittedName>
</protein>
<keyword evidence="9" id="KW-1185">Reference proteome</keyword>
<dbReference type="PANTHER" id="PTHR10434">
    <property type="entry name" value="1-ACYL-SN-GLYCEROL-3-PHOSPHATE ACYLTRANSFERASE"/>
    <property type="match status" value="1"/>
</dbReference>
<dbReference type="CDD" id="cd07989">
    <property type="entry name" value="LPLAT_AGPAT-like"/>
    <property type="match status" value="1"/>
</dbReference>
<gene>
    <name evidence="8" type="ORF">SAMN04487963_1184</name>
</gene>
<evidence type="ECO:0000256" key="1">
    <source>
        <dbReference type="ARBA" id="ARBA00005189"/>
    </source>
</evidence>
<evidence type="ECO:0000256" key="2">
    <source>
        <dbReference type="ARBA" id="ARBA00022516"/>
    </source>
</evidence>
<feature type="region of interest" description="Disordered" evidence="6">
    <location>
        <begin position="250"/>
        <end position="269"/>
    </location>
</feature>
<dbReference type="InterPro" id="IPR002123">
    <property type="entry name" value="Plipid/glycerol_acylTrfase"/>
</dbReference>
<evidence type="ECO:0000256" key="6">
    <source>
        <dbReference type="SAM" id="MobiDB-lite"/>
    </source>
</evidence>
<dbReference type="SUPFAM" id="SSF69593">
    <property type="entry name" value="Glycerol-3-phosphate (1)-acyltransferase"/>
    <property type="match status" value="1"/>
</dbReference>
<keyword evidence="4" id="KW-0443">Lipid metabolism</keyword>
<dbReference type="AlphaFoldDB" id="A0A1I4N7Q4"/>
<dbReference type="OrthoDB" id="9806880at2"/>
<keyword evidence="5 8" id="KW-0012">Acyltransferase</keyword>
<keyword evidence="3 8" id="KW-0808">Transferase</keyword>
<evidence type="ECO:0000256" key="3">
    <source>
        <dbReference type="ARBA" id="ARBA00022679"/>
    </source>
</evidence>
<comment type="pathway">
    <text evidence="1">Lipid metabolism.</text>
</comment>
<evidence type="ECO:0000313" key="9">
    <source>
        <dbReference type="Proteomes" id="UP000198519"/>
    </source>
</evidence>
<dbReference type="PROSITE" id="PS51257">
    <property type="entry name" value="PROKAR_LIPOPROTEIN"/>
    <property type="match status" value="1"/>
</dbReference>
<proteinExistence type="predicted"/>
<dbReference type="GO" id="GO:0006654">
    <property type="term" value="P:phosphatidic acid biosynthetic process"/>
    <property type="evidence" value="ECO:0007669"/>
    <property type="project" value="TreeGrafter"/>
</dbReference>
<evidence type="ECO:0000313" key="8">
    <source>
        <dbReference type="EMBL" id="SFM11518.1"/>
    </source>
</evidence>
<dbReference type="Proteomes" id="UP000198519">
    <property type="component" value="Unassembled WGS sequence"/>
</dbReference>
<reference evidence="9" key="1">
    <citation type="submission" date="2016-10" db="EMBL/GenBank/DDBJ databases">
        <authorList>
            <person name="Varghese N."/>
            <person name="Submissions S."/>
        </authorList>
    </citation>
    <scope>NUCLEOTIDE SEQUENCE [LARGE SCALE GENOMIC DNA]</scope>
    <source>
        <strain evidence="9">CGMCC 1.7061</strain>
    </source>
</reference>
<evidence type="ECO:0000256" key="4">
    <source>
        <dbReference type="ARBA" id="ARBA00023098"/>
    </source>
</evidence>
<feature type="domain" description="Phospholipid/glycerol acyltransferase" evidence="7">
    <location>
        <begin position="71"/>
        <end position="182"/>
    </location>
</feature>
<evidence type="ECO:0000256" key="5">
    <source>
        <dbReference type="ARBA" id="ARBA00023315"/>
    </source>
</evidence>
<organism evidence="8 9">
    <name type="scientific">Marinobacter zhejiangensis</name>
    <dbReference type="NCBI Taxonomy" id="488535"/>
    <lineage>
        <taxon>Bacteria</taxon>
        <taxon>Pseudomonadati</taxon>
        <taxon>Pseudomonadota</taxon>
        <taxon>Gammaproteobacteria</taxon>
        <taxon>Pseudomonadales</taxon>
        <taxon>Marinobacteraceae</taxon>
        <taxon>Marinobacter</taxon>
    </lineage>
</organism>
<evidence type="ECO:0000259" key="7">
    <source>
        <dbReference type="SMART" id="SM00563"/>
    </source>
</evidence>
<accession>A0A1I4N7Q4</accession>
<dbReference type="RefSeq" id="WP_092021006.1">
    <property type="nucleotide sequence ID" value="NZ_FOUE01000002.1"/>
</dbReference>
<keyword evidence="2" id="KW-0444">Lipid biosynthesis</keyword>
<sequence>MKDYARLTYRLTLFTLSLSLTIGIACSVTLVEWLGRRRIDRTPYARFCFHGAVRSLGFRVRQQGDISAKPVLYLSNHISWSDIPILGGQSPLRFLSKAEVGKWPVIGWLAGQAGTLFIKRGGGKSQLCRQEIATTLEKGQSVLIFPEGTTTSGITVLPFHSRLLWAAKDAGVDIQPISIGYLRDGQPDHLAPFIGDDEFQGHLLRMLKSPSVDVGVIFHPTVTINEHTDLDALALELHETVTSGLKRIHRAGDQSETANADALPVRQPN</sequence>
<dbReference type="GO" id="GO:0003841">
    <property type="term" value="F:1-acylglycerol-3-phosphate O-acyltransferase activity"/>
    <property type="evidence" value="ECO:0007669"/>
    <property type="project" value="TreeGrafter"/>
</dbReference>
<dbReference type="PANTHER" id="PTHR10434:SF64">
    <property type="entry name" value="1-ACYL-SN-GLYCEROL-3-PHOSPHATE ACYLTRANSFERASE-RELATED"/>
    <property type="match status" value="1"/>
</dbReference>
<name>A0A1I4N7Q4_9GAMM</name>
<dbReference type="EMBL" id="FOUE01000002">
    <property type="protein sequence ID" value="SFM11518.1"/>
    <property type="molecule type" value="Genomic_DNA"/>
</dbReference>